<feature type="chain" id="PRO_5034696660" description="Extracellular metalloproteinase" evidence="12">
    <location>
        <begin position="28"/>
        <end position="605"/>
    </location>
</feature>
<dbReference type="GO" id="GO:0004222">
    <property type="term" value="F:metalloendopeptidase activity"/>
    <property type="evidence" value="ECO:0007669"/>
    <property type="project" value="InterPro"/>
</dbReference>
<dbReference type="InterPro" id="IPR027268">
    <property type="entry name" value="Peptidase_M4/M1_CTD_sf"/>
</dbReference>
<feature type="binding site" evidence="11">
    <location>
        <position position="439"/>
    </location>
    <ligand>
        <name>Zn(2+)</name>
        <dbReference type="ChEBI" id="CHEBI:29105"/>
        <note>catalytic</note>
    </ligand>
</feature>
<evidence type="ECO:0000256" key="12">
    <source>
        <dbReference type="RuleBase" id="RU364017"/>
    </source>
</evidence>
<accession>A0A8H6HD51</accession>
<evidence type="ECO:0000256" key="2">
    <source>
        <dbReference type="ARBA" id="ARBA00006006"/>
    </source>
</evidence>
<protein>
    <recommendedName>
        <fullName evidence="12">Extracellular metalloproteinase</fullName>
        <ecNumber evidence="12">3.4.24.-</ecNumber>
    </recommendedName>
    <alternativeName>
        <fullName evidence="12">Fungalysin</fullName>
    </alternativeName>
</protein>
<keyword evidence="4 12" id="KW-0645">Protease</keyword>
<evidence type="ECO:0000256" key="1">
    <source>
        <dbReference type="ARBA" id="ARBA00004613"/>
    </source>
</evidence>
<proteinExistence type="inferred from homology"/>
<name>A0A8H6HD51_9AGAR</name>
<evidence type="ECO:0000313" key="14">
    <source>
        <dbReference type="Proteomes" id="UP000521943"/>
    </source>
</evidence>
<evidence type="ECO:0000256" key="10">
    <source>
        <dbReference type="PIRSR" id="PIRSR601842-1"/>
    </source>
</evidence>
<dbReference type="InterPro" id="IPR050371">
    <property type="entry name" value="Fungal_virulence_M36"/>
</dbReference>
<keyword evidence="6 12" id="KW-0378">Hydrolase</keyword>
<dbReference type="GO" id="GO:0008270">
    <property type="term" value="F:zinc ion binding"/>
    <property type="evidence" value="ECO:0007669"/>
    <property type="project" value="InterPro"/>
</dbReference>
<feature type="active site" evidence="10">
    <location>
        <position position="411"/>
    </location>
</feature>
<keyword evidence="8 12" id="KW-0482">Metalloprotease</keyword>
<feature type="binding site" evidence="11">
    <location>
        <position position="410"/>
    </location>
    <ligand>
        <name>Zn(2+)</name>
        <dbReference type="ChEBI" id="CHEBI:29105"/>
        <note>catalytic</note>
    </ligand>
</feature>
<dbReference type="PANTHER" id="PTHR33478">
    <property type="entry name" value="EXTRACELLULAR METALLOPROTEINASE MEP"/>
    <property type="match status" value="1"/>
</dbReference>
<feature type="binding site" evidence="11">
    <location>
        <position position="232"/>
    </location>
    <ligand>
        <name>Zn(2+)</name>
        <dbReference type="ChEBI" id="CHEBI:29105"/>
        <note>catalytic</note>
    </ligand>
</feature>
<dbReference type="Gene3D" id="3.10.170.10">
    <property type="match status" value="1"/>
</dbReference>
<dbReference type="Pfam" id="PF02128">
    <property type="entry name" value="Peptidase_M36"/>
    <property type="match status" value="1"/>
</dbReference>
<keyword evidence="9 12" id="KW-0865">Zymogen</keyword>
<evidence type="ECO:0000256" key="4">
    <source>
        <dbReference type="ARBA" id="ARBA00022670"/>
    </source>
</evidence>
<keyword evidence="14" id="KW-1185">Reference proteome</keyword>
<gene>
    <name evidence="13" type="ORF">DFP72DRAFT_1020005</name>
</gene>
<comment type="subcellular location">
    <subcellularLocation>
        <location evidence="1 12">Secreted</location>
    </subcellularLocation>
</comment>
<feature type="signal peptide" evidence="12">
    <location>
        <begin position="1"/>
        <end position="27"/>
    </location>
</feature>
<dbReference type="Gene3D" id="1.10.390.10">
    <property type="entry name" value="Neutral Protease Domain 2"/>
    <property type="match status" value="1"/>
</dbReference>
<keyword evidence="3 12" id="KW-0964">Secreted</keyword>
<dbReference type="OrthoDB" id="3227768at2759"/>
<evidence type="ECO:0000256" key="5">
    <source>
        <dbReference type="ARBA" id="ARBA00022723"/>
    </source>
</evidence>
<evidence type="ECO:0000256" key="6">
    <source>
        <dbReference type="ARBA" id="ARBA00022801"/>
    </source>
</evidence>
<dbReference type="Proteomes" id="UP000521943">
    <property type="component" value="Unassembled WGS sequence"/>
</dbReference>
<dbReference type="CDD" id="cd09596">
    <property type="entry name" value="M36"/>
    <property type="match status" value="1"/>
</dbReference>
<evidence type="ECO:0000256" key="8">
    <source>
        <dbReference type="ARBA" id="ARBA00023049"/>
    </source>
</evidence>
<dbReference type="EMBL" id="JACGCI010000138">
    <property type="protein sequence ID" value="KAF6743678.1"/>
    <property type="molecule type" value="Genomic_DNA"/>
</dbReference>
<evidence type="ECO:0000256" key="7">
    <source>
        <dbReference type="ARBA" id="ARBA00022833"/>
    </source>
</evidence>
<dbReference type="GO" id="GO:0005615">
    <property type="term" value="C:extracellular space"/>
    <property type="evidence" value="ECO:0007669"/>
    <property type="project" value="InterPro"/>
</dbReference>
<comment type="similarity">
    <text evidence="2 12">Belongs to the peptidase M36 family.</text>
</comment>
<feature type="binding site" evidence="11">
    <location>
        <position position="414"/>
    </location>
    <ligand>
        <name>Zn(2+)</name>
        <dbReference type="ChEBI" id="CHEBI:29105"/>
        <note>catalytic</note>
    </ligand>
</feature>
<keyword evidence="7 11" id="KW-0862">Zinc</keyword>
<dbReference type="PANTHER" id="PTHR33478:SF1">
    <property type="entry name" value="EXTRACELLULAR METALLOPROTEINASE MEP"/>
    <property type="match status" value="1"/>
</dbReference>
<evidence type="ECO:0000256" key="11">
    <source>
        <dbReference type="PIRSR" id="PIRSR601842-2"/>
    </source>
</evidence>
<organism evidence="13 14">
    <name type="scientific">Ephemerocybe angulata</name>
    <dbReference type="NCBI Taxonomy" id="980116"/>
    <lineage>
        <taxon>Eukaryota</taxon>
        <taxon>Fungi</taxon>
        <taxon>Dikarya</taxon>
        <taxon>Basidiomycota</taxon>
        <taxon>Agaricomycotina</taxon>
        <taxon>Agaricomycetes</taxon>
        <taxon>Agaricomycetidae</taxon>
        <taxon>Agaricales</taxon>
        <taxon>Agaricineae</taxon>
        <taxon>Psathyrellaceae</taxon>
        <taxon>Ephemerocybe</taxon>
    </lineage>
</organism>
<evidence type="ECO:0000313" key="13">
    <source>
        <dbReference type="EMBL" id="KAF6743678.1"/>
    </source>
</evidence>
<keyword evidence="12" id="KW-0732">Signal</keyword>
<evidence type="ECO:0000256" key="9">
    <source>
        <dbReference type="ARBA" id="ARBA00023145"/>
    </source>
</evidence>
<dbReference type="GO" id="GO:0006508">
    <property type="term" value="P:proteolysis"/>
    <property type="evidence" value="ECO:0007669"/>
    <property type="project" value="UniProtKB-KW"/>
</dbReference>
<keyword evidence="5 11" id="KW-0479">Metal-binding</keyword>
<dbReference type="AlphaFoldDB" id="A0A8H6HD51"/>
<evidence type="ECO:0000256" key="3">
    <source>
        <dbReference type="ARBA" id="ARBA00022525"/>
    </source>
</evidence>
<comment type="cofactor">
    <cofactor evidence="11">
        <name>Zn(2+)</name>
        <dbReference type="ChEBI" id="CHEBI:29105"/>
    </cofactor>
    <text evidence="11">Binds 1 zinc ion per subunit.</text>
</comment>
<reference evidence="13 14" key="1">
    <citation type="submission" date="2020-07" db="EMBL/GenBank/DDBJ databases">
        <title>Comparative genomics of pyrophilous fungi reveals a link between fire events and developmental genes.</title>
        <authorList>
            <consortium name="DOE Joint Genome Institute"/>
            <person name="Steindorff A.S."/>
            <person name="Carver A."/>
            <person name="Calhoun S."/>
            <person name="Stillman K."/>
            <person name="Liu H."/>
            <person name="Lipzen A."/>
            <person name="Pangilinan J."/>
            <person name="Labutti K."/>
            <person name="Bruns T.D."/>
            <person name="Grigoriev I.V."/>
        </authorList>
    </citation>
    <scope>NUCLEOTIDE SEQUENCE [LARGE SCALE GENOMIC DNA]</scope>
    <source>
        <strain evidence="13 14">CBS 144469</strain>
    </source>
</reference>
<dbReference type="SUPFAM" id="SSF55486">
    <property type="entry name" value="Metalloproteases ('zincins'), catalytic domain"/>
    <property type="match status" value="1"/>
</dbReference>
<sequence length="605" mass="65685">MAVTTTLSKVFSTLLATILLCSVVTLAAPFEQPWLRHATHRRREIGRGLKVESYHPKTEFKTFGDAGATVPATNSLVAPTLKESAMSYVASLGWTDDKVAWKSGYTAGEAGFAYIKQAHNNITFANAVCNVALNGNKVASWGSSLIDLETATIAPPEPTVDLQSVLPQIEDQLDARFHNETEPTLEYFVKSDGSVALTHVMQAKNAESGAFYEAYVDAHSGELVSVTDFVSHASYTVLPATKTDFTEGVETLQDPEDLTTSPLGWHALRQGVDSTTTSGNNVIAFRGQTPSTETSATLNFNSEYDDTKDPTLASNIAASTTNAFFIINTMHDIWYKYGFTESAFNFQSNNLGKGGKQNDRVQISVQDGSGTNNANFATPPDGQSGQCRMFIWTLTNPNRDGAMENDIIIHEYTHGLTNRMTGGGTGRCLQTLEAGGLGEGWGDAMADWMSQSSAQTADFGVGKYVTNKAAGLRSAPYSTNAKTNTLRYSSIRKQQEVHNIGEVWANMLHNVQDALVQARGFSEEKLTNPDAPEGNVVFMRLFIDALAVQPCNPTFVQARDAWIQADQIRFNGANKCTLFKAFASRGLGLNADDQFTDDTTVPPEC</sequence>
<dbReference type="InterPro" id="IPR001842">
    <property type="entry name" value="Peptidase_M36"/>
</dbReference>
<dbReference type="EC" id="3.4.24.-" evidence="12"/>
<comment type="caution">
    <text evidence="13">The sequence shown here is derived from an EMBL/GenBank/DDBJ whole genome shotgun (WGS) entry which is preliminary data.</text>
</comment>